<reference evidence="2 3" key="1">
    <citation type="journal article" date="2014" name="Int. J. Syst. Evol. Microbiol.">
        <title>Complete genome sequence of Corynebacterium casei LMG S-19264T (=DSM 44701T), isolated from a smear-ripened cheese.</title>
        <authorList>
            <consortium name="US DOE Joint Genome Institute (JGI-PGF)"/>
            <person name="Walter F."/>
            <person name="Albersmeier A."/>
            <person name="Kalinowski J."/>
            <person name="Ruckert C."/>
        </authorList>
    </citation>
    <scope>NUCLEOTIDE SEQUENCE [LARGE SCALE GENOMIC DNA]</scope>
    <source>
        <strain evidence="2 3">NBRC 111766</strain>
    </source>
</reference>
<dbReference type="PANTHER" id="PTHR38590:SF1">
    <property type="entry name" value="BLL0828 PROTEIN"/>
    <property type="match status" value="1"/>
</dbReference>
<protein>
    <recommendedName>
        <fullName evidence="1">DUF559 domain-containing protein</fullName>
    </recommendedName>
</protein>
<dbReference type="Gene3D" id="3.40.960.10">
    <property type="entry name" value="VSR Endonuclease"/>
    <property type="match status" value="1"/>
</dbReference>
<accession>A0AA37X321</accession>
<gene>
    <name evidence="2" type="ORF">GCM10010873_15900</name>
</gene>
<sequence>MRQDPRQTHDARLLRQNLVLAEQALWQALRNRGLGGLKFRRQAPIGAFIVDFLCVERRLILEIDAVSPPARAAWLKAQGFRLLHLQPTAILTNLPGCLQHLAQELSL</sequence>
<dbReference type="Proteomes" id="UP001157355">
    <property type="component" value="Unassembled WGS sequence"/>
</dbReference>
<dbReference type="RefSeq" id="WP_284324835.1">
    <property type="nucleotide sequence ID" value="NZ_BSPP01000005.1"/>
</dbReference>
<dbReference type="Pfam" id="PF04480">
    <property type="entry name" value="DUF559"/>
    <property type="match status" value="1"/>
</dbReference>
<keyword evidence="3" id="KW-1185">Reference proteome</keyword>
<dbReference type="AlphaFoldDB" id="A0AA37X321"/>
<evidence type="ECO:0000313" key="2">
    <source>
        <dbReference type="EMBL" id="GLS86616.1"/>
    </source>
</evidence>
<dbReference type="SUPFAM" id="SSF52980">
    <property type="entry name" value="Restriction endonuclease-like"/>
    <property type="match status" value="1"/>
</dbReference>
<dbReference type="InterPro" id="IPR007569">
    <property type="entry name" value="DUF559"/>
</dbReference>
<dbReference type="EMBL" id="BSPP01000005">
    <property type="protein sequence ID" value="GLS86616.1"/>
    <property type="molecule type" value="Genomic_DNA"/>
</dbReference>
<dbReference type="InterPro" id="IPR011335">
    <property type="entry name" value="Restrct_endonuc-II-like"/>
</dbReference>
<organism evidence="2 3">
    <name type="scientific">Cypionkella aquatica</name>
    <dbReference type="NCBI Taxonomy" id="1756042"/>
    <lineage>
        <taxon>Bacteria</taxon>
        <taxon>Pseudomonadati</taxon>
        <taxon>Pseudomonadota</taxon>
        <taxon>Alphaproteobacteria</taxon>
        <taxon>Rhodobacterales</taxon>
        <taxon>Paracoccaceae</taxon>
        <taxon>Cypionkella</taxon>
    </lineage>
</organism>
<name>A0AA37X321_9RHOB</name>
<comment type="caution">
    <text evidence="2">The sequence shown here is derived from an EMBL/GenBank/DDBJ whole genome shotgun (WGS) entry which is preliminary data.</text>
</comment>
<feature type="domain" description="DUF559" evidence="1">
    <location>
        <begin position="7"/>
        <end position="105"/>
    </location>
</feature>
<evidence type="ECO:0000259" key="1">
    <source>
        <dbReference type="Pfam" id="PF04480"/>
    </source>
</evidence>
<dbReference type="PANTHER" id="PTHR38590">
    <property type="entry name" value="BLL0828 PROTEIN"/>
    <property type="match status" value="1"/>
</dbReference>
<dbReference type="InterPro" id="IPR047216">
    <property type="entry name" value="Endonuclease_DUF559_bact"/>
</dbReference>
<dbReference type="CDD" id="cd01038">
    <property type="entry name" value="Endonuclease_DUF559"/>
    <property type="match status" value="1"/>
</dbReference>
<proteinExistence type="predicted"/>
<evidence type="ECO:0000313" key="3">
    <source>
        <dbReference type="Proteomes" id="UP001157355"/>
    </source>
</evidence>